<dbReference type="AlphaFoldDB" id="A0A5M6IL46"/>
<comment type="caution">
    <text evidence="2">The sequence shown here is derived from an EMBL/GenBank/DDBJ whole genome shotgun (WGS) entry which is preliminary data.</text>
</comment>
<dbReference type="PROSITE" id="PS51257">
    <property type="entry name" value="PROKAR_LIPOPROTEIN"/>
    <property type="match status" value="1"/>
</dbReference>
<evidence type="ECO:0000259" key="1">
    <source>
        <dbReference type="Pfam" id="PF13436"/>
    </source>
</evidence>
<name>A0A5M6IL46_9PROT</name>
<keyword evidence="3" id="KW-1185">Reference proteome</keyword>
<protein>
    <recommendedName>
        <fullName evidence="1">Glycine-zipper-containing OmpA-like membrane domain-containing protein</fullName>
    </recommendedName>
</protein>
<dbReference type="Pfam" id="PF13436">
    <property type="entry name" value="Gly-zipper_OmpA"/>
    <property type="match status" value="1"/>
</dbReference>
<organism evidence="2 3">
    <name type="scientific">Rhodovastum atsumiense</name>
    <dbReference type="NCBI Taxonomy" id="504468"/>
    <lineage>
        <taxon>Bacteria</taxon>
        <taxon>Pseudomonadati</taxon>
        <taxon>Pseudomonadota</taxon>
        <taxon>Alphaproteobacteria</taxon>
        <taxon>Acetobacterales</taxon>
        <taxon>Acetobacteraceae</taxon>
        <taxon>Rhodovastum</taxon>
    </lineage>
</organism>
<accession>A0A5M6IL46</accession>
<sequence>MRGLALALGTVVLLAGCADLSPTQQRALTGTTGGAAAGALLGAIGGNAGLGAAAGAAAGLAGGLLYDAHKQSEDAAYRAGVQAGRSGR</sequence>
<dbReference type="EMBL" id="VWPK01000062">
    <property type="protein sequence ID" value="KAA5608993.1"/>
    <property type="molecule type" value="Genomic_DNA"/>
</dbReference>
<reference evidence="2 3" key="1">
    <citation type="submission" date="2019-09" db="EMBL/GenBank/DDBJ databases">
        <title>Genome sequence of Rhodovastum atsumiense, a diverse member of the Acetobacteraceae family of non-sulfur purple photosynthetic bacteria.</title>
        <authorList>
            <person name="Meyer T."/>
            <person name="Kyndt J."/>
        </authorList>
    </citation>
    <scope>NUCLEOTIDE SEQUENCE [LARGE SCALE GENOMIC DNA]</scope>
    <source>
        <strain evidence="2 3">DSM 21279</strain>
    </source>
</reference>
<proteinExistence type="predicted"/>
<gene>
    <name evidence="2" type="ORF">F1189_26290</name>
</gene>
<evidence type="ECO:0000313" key="2">
    <source>
        <dbReference type="EMBL" id="KAA5608993.1"/>
    </source>
</evidence>
<dbReference type="InterPro" id="IPR025693">
    <property type="entry name" value="Gly-zipper_OmpA-like_dom"/>
</dbReference>
<evidence type="ECO:0000313" key="3">
    <source>
        <dbReference type="Proteomes" id="UP000325255"/>
    </source>
</evidence>
<dbReference type="RefSeq" id="WP_150044467.1">
    <property type="nucleotide sequence ID" value="NZ_OW485601.1"/>
</dbReference>
<dbReference type="Proteomes" id="UP000325255">
    <property type="component" value="Unassembled WGS sequence"/>
</dbReference>
<feature type="domain" description="Glycine-zipper-containing OmpA-like membrane" evidence="1">
    <location>
        <begin position="26"/>
        <end position="66"/>
    </location>
</feature>